<dbReference type="SUPFAM" id="SSF52540">
    <property type="entry name" value="P-loop containing nucleoside triphosphate hydrolases"/>
    <property type="match status" value="1"/>
</dbReference>
<feature type="domain" description="ABC transporter" evidence="5">
    <location>
        <begin position="41"/>
        <end position="258"/>
    </location>
</feature>
<evidence type="ECO:0000313" key="6">
    <source>
        <dbReference type="EMBL" id="GEK94143.1"/>
    </source>
</evidence>
<dbReference type="InterPro" id="IPR003439">
    <property type="entry name" value="ABC_transporter-like_ATP-bd"/>
</dbReference>
<evidence type="ECO:0000259" key="5">
    <source>
        <dbReference type="PROSITE" id="PS50893"/>
    </source>
</evidence>
<dbReference type="Pfam" id="PF00005">
    <property type="entry name" value="ABC_tran"/>
    <property type="match status" value="1"/>
</dbReference>
<comment type="caution">
    <text evidence="6">The sequence shown here is derived from an EMBL/GenBank/DDBJ whole genome shotgun (WGS) entry which is preliminary data.</text>
</comment>
<proteinExistence type="inferred from homology"/>
<dbReference type="InterPro" id="IPR017871">
    <property type="entry name" value="ABC_transporter-like_CS"/>
</dbReference>
<protein>
    <submittedName>
        <fullName evidence="6">Sugar ABC transporter ATP-binding protein</fullName>
    </submittedName>
</protein>
<keyword evidence="2" id="KW-0813">Transport</keyword>
<evidence type="ECO:0000256" key="1">
    <source>
        <dbReference type="ARBA" id="ARBA00005417"/>
    </source>
</evidence>
<dbReference type="PROSITE" id="PS50893">
    <property type="entry name" value="ABC_TRANSPORTER_2"/>
    <property type="match status" value="1"/>
</dbReference>
<dbReference type="PANTHER" id="PTHR46743">
    <property type="entry name" value="TEICHOIC ACIDS EXPORT ATP-BINDING PROTEIN TAGH"/>
    <property type="match status" value="1"/>
</dbReference>
<dbReference type="InterPro" id="IPR050683">
    <property type="entry name" value="Bact_Polysacc_Export_ATP-bd"/>
</dbReference>
<name>A0A511B3A3_9PROT</name>
<dbReference type="Proteomes" id="UP000321230">
    <property type="component" value="Unassembled WGS sequence"/>
</dbReference>
<dbReference type="GO" id="GO:0016887">
    <property type="term" value="F:ATP hydrolysis activity"/>
    <property type="evidence" value="ECO:0007669"/>
    <property type="project" value="InterPro"/>
</dbReference>
<accession>A0A511B3A3</accession>
<dbReference type="GO" id="GO:0140359">
    <property type="term" value="F:ABC-type transporter activity"/>
    <property type="evidence" value="ECO:0007669"/>
    <property type="project" value="InterPro"/>
</dbReference>
<evidence type="ECO:0000256" key="3">
    <source>
        <dbReference type="ARBA" id="ARBA00022741"/>
    </source>
</evidence>
<keyword evidence="3" id="KW-0547">Nucleotide-binding</keyword>
<evidence type="ECO:0000256" key="4">
    <source>
        <dbReference type="ARBA" id="ARBA00022840"/>
    </source>
</evidence>
<gene>
    <name evidence="6" type="primary">rfbA</name>
    <name evidence="6" type="ORF">GWA01_19130</name>
</gene>
<dbReference type="GO" id="GO:0016020">
    <property type="term" value="C:membrane"/>
    <property type="evidence" value="ECO:0007669"/>
    <property type="project" value="InterPro"/>
</dbReference>
<keyword evidence="7" id="KW-1185">Reference proteome</keyword>
<dbReference type="OrthoDB" id="9778870at2"/>
<dbReference type="InterPro" id="IPR027417">
    <property type="entry name" value="P-loop_NTPase"/>
</dbReference>
<evidence type="ECO:0000256" key="2">
    <source>
        <dbReference type="ARBA" id="ARBA00022448"/>
    </source>
</evidence>
<dbReference type="AlphaFoldDB" id="A0A511B3A3"/>
<dbReference type="GO" id="GO:0005524">
    <property type="term" value="F:ATP binding"/>
    <property type="evidence" value="ECO:0007669"/>
    <property type="project" value="UniProtKB-KW"/>
</dbReference>
<organism evidence="6 7">
    <name type="scientific">Gluconobacter wancherniae NBRC 103581</name>
    <dbReference type="NCBI Taxonomy" id="656744"/>
    <lineage>
        <taxon>Bacteria</taxon>
        <taxon>Pseudomonadati</taxon>
        <taxon>Pseudomonadota</taxon>
        <taxon>Alphaproteobacteria</taxon>
        <taxon>Acetobacterales</taxon>
        <taxon>Acetobacteraceae</taxon>
        <taxon>Gluconobacter</taxon>
    </lineage>
</organism>
<keyword evidence="4 6" id="KW-0067">ATP-binding</keyword>
<dbReference type="EMBL" id="BJUZ01000002">
    <property type="protein sequence ID" value="GEK94143.1"/>
    <property type="molecule type" value="Genomic_DNA"/>
</dbReference>
<sequence length="258" mass="28119">MPSVVVEKLQISFPLYHGQSRSLKRHLGRSLSGINGNSPTAHLAQDARERVVVEVLRGIDFTLRPGDRLGLIGGNGAGKTTLLRALAGIYEPVGGRVRIEGTLGTLLDSSLGMNPELSGQENIRLRGLYSGLSRAQTAAVERDVEEFAELGSYMKMPIKAYSSGMSVRLAFGLATAIAPQVLLMDEWFMAGDGAFRNKARKRLEDIVGKAEIMVLSSHMPEVMREWCTRVLWLENGLVKMDGKPDDVLSAYLAPKPAL</sequence>
<dbReference type="CDD" id="cd03220">
    <property type="entry name" value="ABC_KpsT_Wzt"/>
    <property type="match status" value="1"/>
</dbReference>
<comment type="similarity">
    <text evidence="1">Belongs to the ABC transporter superfamily.</text>
</comment>
<dbReference type="InterPro" id="IPR015860">
    <property type="entry name" value="ABC_transpr_TagH-like"/>
</dbReference>
<dbReference type="PANTHER" id="PTHR46743:SF2">
    <property type="entry name" value="TEICHOIC ACIDS EXPORT ATP-BINDING PROTEIN TAGH"/>
    <property type="match status" value="1"/>
</dbReference>
<dbReference type="Gene3D" id="3.40.50.300">
    <property type="entry name" value="P-loop containing nucleotide triphosphate hydrolases"/>
    <property type="match status" value="1"/>
</dbReference>
<dbReference type="InterPro" id="IPR003593">
    <property type="entry name" value="AAA+_ATPase"/>
</dbReference>
<dbReference type="SMART" id="SM00382">
    <property type="entry name" value="AAA"/>
    <property type="match status" value="1"/>
</dbReference>
<evidence type="ECO:0000313" key="7">
    <source>
        <dbReference type="Proteomes" id="UP000321230"/>
    </source>
</evidence>
<dbReference type="PROSITE" id="PS00211">
    <property type="entry name" value="ABC_TRANSPORTER_1"/>
    <property type="match status" value="1"/>
</dbReference>
<reference evidence="6 7" key="1">
    <citation type="submission" date="2019-07" db="EMBL/GenBank/DDBJ databases">
        <title>Whole genome shotgun sequence of Gluconobacter wancherniae NBRC 103581.</title>
        <authorList>
            <person name="Hosoyama A."/>
            <person name="Uohara A."/>
            <person name="Ohji S."/>
            <person name="Ichikawa N."/>
        </authorList>
    </citation>
    <scope>NUCLEOTIDE SEQUENCE [LARGE SCALE GENOMIC DNA]</scope>
    <source>
        <strain evidence="6 7">NBRC 103581</strain>
    </source>
</reference>